<name>A0A0X1L4K0_VIBCO</name>
<reference evidence="1" key="2">
    <citation type="submission" date="2008-07" db="EMBL/GenBank/DDBJ databases">
        <authorList>
            <consortium name="Broad Institute Genome Sequencing Platform"/>
            <person name="Colwell R."/>
            <person name="Grim C.J."/>
            <person name="Young S."/>
            <person name="Jaffe D."/>
            <person name="Gnerre S."/>
            <person name="Berlin A."/>
            <person name="Heiman D."/>
            <person name="Hepburn T."/>
            <person name="Shea T."/>
            <person name="Sykes S."/>
            <person name="Alvarado L."/>
            <person name="Kodira C."/>
            <person name="Heidelberg J."/>
            <person name="Lander E."/>
            <person name="Galagan J."/>
            <person name="Nusbaum C."/>
            <person name="Birren B."/>
        </authorList>
    </citation>
    <scope>NUCLEOTIDE SEQUENCE [LARGE SCALE GENOMIC DNA]</scope>
    <source>
        <strain evidence="1">MO10</strain>
    </source>
</reference>
<gene>
    <name evidence="1" type="ORF">VchoM_03444</name>
</gene>
<organism evidence="1">
    <name type="scientific">Vibrio cholerae (strain MO10)</name>
    <dbReference type="NCBI Taxonomy" id="345072"/>
    <lineage>
        <taxon>Bacteria</taxon>
        <taxon>Pseudomonadati</taxon>
        <taxon>Pseudomonadota</taxon>
        <taxon>Gammaproteobacteria</taxon>
        <taxon>Vibrionales</taxon>
        <taxon>Vibrionaceae</taxon>
        <taxon>Vibrio</taxon>
    </lineage>
</organism>
<proteinExistence type="predicted"/>
<protein>
    <submittedName>
        <fullName evidence="1">Uncharacterized protein</fullName>
    </submittedName>
</protein>
<dbReference type="Proteomes" id="UP000004687">
    <property type="component" value="Unassembled WGS sequence"/>
</dbReference>
<dbReference type="EMBL" id="DS990140">
    <property type="protein sequence ID" value="EET25417.1"/>
    <property type="molecule type" value="Genomic_DNA"/>
</dbReference>
<dbReference type="HOGENOM" id="CLU_3031199_0_0_6"/>
<sequence length="55" mass="6538">MANLSHKSNKERIKKRLNPETISTNRLICKKITYIIGLTIFKKLKKSQYGWYLLL</sequence>
<accession>A0A0X1L4K0</accession>
<reference evidence="1" key="1">
    <citation type="submission" date="2005-09" db="EMBL/GenBank/DDBJ databases">
        <title>Annotation of Vibrio cholerae MO10.</title>
        <authorList>
            <person name="Colwell R."/>
            <person name="Grim C.J."/>
            <person name="Young S."/>
            <person name="Jaffe D."/>
            <person name="Gnerre S."/>
            <person name="Berlin A."/>
            <person name="Heiman D."/>
            <person name="Hepburn T."/>
            <person name="Shea T."/>
            <person name="Sykes S."/>
            <person name="Yandava C."/>
            <person name="Alvarado L."/>
            <person name="Kodira C."/>
            <person name="Borodovsky M."/>
            <person name="Heidelberg J."/>
            <person name="Lander E."/>
            <person name="Galagan J."/>
            <person name="Nusbaum C."/>
            <person name="Birren B."/>
        </authorList>
    </citation>
    <scope>NUCLEOTIDE SEQUENCE [LARGE SCALE GENOMIC DNA]</scope>
    <source>
        <strain evidence="1">MO10</strain>
    </source>
</reference>
<evidence type="ECO:0000313" key="1">
    <source>
        <dbReference type="EMBL" id="EET25417.1"/>
    </source>
</evidence>
<dbReference type="AlphaFoldDB" id="A0A0X1L4K0"/>